<name>A0A1G9YG19_9PSEU</name>
<gene>
    <name evidence="1" type="ORF">SAMN04488074_13351</name>
</gene>
<reference evidence="2" key="1">
    <citation type="submission" date="2016-10" db="EMBL/GenBank/DDBJ databases">
        <authorList>
            <person name="Varghese N."/>
            <person name="Submissions S."/>
        </authorList>
    </citation>
    <scope>NUCLEOTIDE SEQUENCE [LARGE SCALE GENOMIC DNA]</scope>
    <source>
        <strain evidence="2">DSM 44796</strain>
    </source>
</reference>
<accession>A0A1G9YG19</accession>
<evidence type="ECO:0000313" key="1">
    <source>
        <dbReference type="EMBL" id="SDN07952.1"/>
    </source>
</evidence>
<evidence type="ECO:0000313" key="2">
    <source>
        <dbReference type="Proteomes" id="UP000199682"/>
    </source>
</evidence>
<dbReference type="AlphaFoldDB" id="A0A1G9YG19"/>
<protein>
    <submittedName>
        <fullName evidence="1">Uncharacterized protein</fullName>
    </submittedName>
</protein>
<organism evidence="1 2">
    <name type="scientific">Lentzea albidocapillata subsp. violacea</name>
    <dbReference type="NCBI Taxonomy" id="128104"/>
    <lineage>
        <taxon>Bacteria</taxon>
        <taxon>Bacillati</taxon>
        <taxon>Actinomycetota</taxon>
        <taxon>Actinomycetes</taxon>
        <taxon>Pseudonocardiales</taxon>
        <taxon>Pseudonocardiaceae</taxon>
        <taxon>Lentzea</taxon>
    </lineage>
</organism>
<proteinExistence type="predicted"/>
<sequence>MIQLHEASSWNPWVMEDQADDYVKATDIFHQWTRAEPGHRYLTEAELDAKWARLDAESKQRSAEQEAQRLARIADFDGSRENARLALLECEAQLRERENRIWPVGSQEDSNALEARAERLRGEVEDPEAVVDKAGLLPAERRDIHLTLFKIWREGEVRRLRGLVSEQAAALSAAPPKSAERSKIRGELAASKRELEKLLAIPPLAAQDMCSECVRPASQHGYVWQSGVRETVPCPAWPDWAARLKEARDILMRAADSRKESPAPPKPKPLAVVPSGLPIAEVITKLTDLQGQYPDAVVRRGTANRWELWPPKTEK</sequence>
<dbReference type="Proteomes" id="UP000199682">
    <property type="component" value="Unassembled WGS sequence"/>
</dbReference>
<dbReference type="EMBL" id="FNET01000033">
    <property type="protein sequence ID" value="SDN07952.1"/>
    <property type="molecule type" value="Genomic_DNA"/>
</dbReference>